<evidence type="ECO:0000313" key="6">
    <source>
        <dbReference type="Proteomes" id="UP000094707"/>
    </source>
</evidence>
<dbReference type="Proteomes" id="UP000094707">
    <property type="component" value="Chromosome I"/>
</dbReference>
<dbReference type="FunFam" id="3.40.50.300:FF:000032">
    <property type="entry name" value="Export ABC transporter ATP-binding protein"/>
    <property type="match status" value="1"/>
</dbReference>
<dbReference type="GO" id="GO:0005886">
    <property type="term" value="C:plasma membrane"/>
    <property type="evidence" value="ECO:0007669"/>
    <property type="project" value="TreeGrafter"/>
</dbReference>
<dbReference type="Gene3D" id="3.40.50.300">
    <property type="entry name" value="P-loop containing nucleotide triphosphate hydrolases"/>
    <property type="match status" value="1"/>
</dbReference>
<evidence type="ECO:0000256" key="3">
    <source>
        <dbReference type="ARBA" id="ARBA00022840"/>
    </source>
</evidence>
<evidence type="ECO:0000256" key="2">
    <source>
        <dbReference type="ARBA" id="ARBA00022741"/>
    </source>
</evidence>
<reference evidence="5 6" key="1">
    <citation type="submission" date="2016-08" db="EMBL/GenBank/DDBJ databases">
        <authorList>
            <person name="Seilhamer J.J."/>
        </authorList>
    </citation>
    <scope>NUCLEOTIDE SEQUENCE [LARGE SCALE GENOMIC DNA]</scope>
    <source>
        <strain evidence="5">Buetzberg</strain>
    </source>
</reference>
<dbReference type="PANTHER" id="PTHR24220">
    <property type="entry name" value="IMPORT ATP-BINDING PROTEIN"/>
    <property type="match status" value="1"/>
</dbReference>
<evidence type="ECO:0000259" key="4">
    <source>
        <dbReference type="PROSITE" id="PS50893"/>
    </source>
</evidence>
<dbReference type="InterPro" id="IPR003593">
    <property type="entry name" value="AAA+_ATPase"/>
</dbReference>
<dbReference type="STRING" id="118062.MCBB_2257"/>
<dbReference type="EMBL" id="LT607756">
    <property type="protein sequence ID" value="SCG86796.1"/>
    <property type="molecule type" value="Genomic_DNA"/>
</dbReference>
<organism evidence="5 6">
    <name type="scientific">Methanobacterium congolense</name>
    <dbReference type="NCBI Taxonomy" id="118062"/>
    <lineage>
        <taxon>Archaea</taxon>
        <taxon>Methanobacteriati</taxon>
        <taxon>Methanobacteriota</taxon>
        <taxon>Methanomada group</taxon>
        <taxon>Methanobacteria</taxon>
        <taxon>Methanobacteriales</taxon>
        <taxon>Methanobacteriaceae</taxon>
        <taxon>Methanobacterium</taxon>
    </lineage>
</organism>
<dbReference type="GO" id="GO:0022857">
    <property type="term" value="F:transmembrane transporter activity"/>
    <property type="evidence" value="ECO:0007669"/>
    <property type="project" value="TreeGrafter"/>
</dbReference>
<dbReference type="SMART" id="SM00382">
    <property type="entry name" value="AAA"/>
    <property type="match status" value="1"/>
</dbReference>
<dbReference type="GeneID" id="30413091"/>
<dbReference type="PROSITE" id="PS50893">
    <property type="entry name" value="ABC_TRANSPORTER_2"/>
    <property type="match status" value="1"/>
</dbReference>
<dbReference type="CDD" id="cd03255">
    <property type="entry name" value="ABC_MJ0796_LolCDE_FtsE"/>
    <property type="match status" value="1"/>
</dbReference>
<feature type="domain" description="ABC transporter" evidence="4">
    <location>
        <begin position="20"/>
        <end position="232"/>
    </location>
</feature>
<protein>
    <submittedName>
        <fullName evidence="5">Macrolide export ATP-binding/permease protein MacB</fullName>
        <ecNumber evidence="5">3.6.3.-</ecNumber>
    </submittedName>
</protein>
<name>A0A1D3L5G9_9EURY</name>
<keyword evidence="5" id="KW-0378">Hydrolase</keyword>
<dbReference type="Pfam" id="PF00005">
    <property type="entry name" value="ABC_tran"/>
    <property type="match status" value="1"/>
</dbReference>
<dbReference type="PROSITE" id="PS00211">
    <property type="entry name" value="ABC_TRANSPORTER_1"/>
    <property type="match status" value="1"/>
</dbReference>
<accession>A0A1D3L5G9</accession>
<dbReference type="AlphaFoldDB" id="A0A1D3L5G9"/>
<evidence type="ECO:0000313" key="5">
    <source>
        <dbReference type="EMBL" id="SCG86796.1"/>
    </source>
</evidence>
<dbReference type="InterPro" id="IPR017871">
    <property type="entry name" value="ABC_transporter-like_CS"/>
</dbReference>
<dbReference type="InterPro" id="IPR027417">
    <property type="entry name" value="P-loop_NTPase"/>
</dbReference>
<dbReference type="PANTHER" id="PTHR24220:SF86">
    <property type="entry name" value="ABC TRANSPORTER ABCH.1"/>
    <property type="match status" value="1"/>
</dbReference>
<keyword evidence="2" id="KW-0547">Nucleotide-binding</keyword>
<keyword evidence="6" id="KW-1185">Reference proteome</keyword>
<dbReference type="GO" id="GO:0098796">
    <property type="term" value="C:membrane protein complex"/>
    <property type="evidence" value="ECO:0007669"/>
    <property type="project" value="UniProtKB-ARBA"/>
</dbReference>
<dbReference type="OrthoDB" id="10909at2157"/>
<gene>
    <name evidence="5" type="primary">macB 7</name>
    <name evidence="5" type="ORF">MCBB_2257</name>
</gene>
<sequence length="233" mass="25741">MDSKSTFSEKSSKNTFENIIEFRDVWKTYKMGDEEINALAGLNLSLKTGSFTAIMGPSGSGKSTLLHVAGILDMPTRGTFLLKGKETGKLSQKEQAMFRRREIGFVFQRFNLLPQLTALENVMLPMIKQDPAKAREIMDKVGLEGKYSKLPSQLSGGEQQRVAIARALINDPSIILADEPTGELDTKNAGIIMQIIQDLNKKEGVSVVIVTHNMESAEFADEIIKMRDGKMVG</sequence>
<dbReference type="EC" id="3.6.3.-" evidence="5"/>
<dbReference type="GO" id="GO:0016887">
    <property type="term" value="F:ATP hydrolysis activity"/>
    <property type="evidence" value="ECO:0007669"/>
    <property type="project" value="InterPro"/>
</dbReference>
<dbReference type="RefSeq" id="WP_071907826.1">
    <property type="nucleotide sequence ID" value="NZ_LT607756.1"/>
</dbReference>
<proteinExistence type="predicted"/>
<keyword evidence="1" id="KW-0813">Transport</keyword>
<dbReference type="SUPFAM" id="SSF52540">
    <property type="entry name" value="P-loop containing nucleoside triphosphate hydrolases"/>
    <property type="match status" value="1"/>
</dbReference>
<dbReference type="InterPro" id="IPR017911">
    <property type="entry name" value="MacB-like_ATP-bd"/>
</dbReference>
<evidence type="ECO:0000256" key="1">
    <source>
        <dbReference type="ARBA" id="ARBA00022448"/>
    </source>
</evidence>
<dbReference type="GO" id="GO:0005524">
    <property type="term" value="F:ATP binding"/>
    <property type="evidence" value="ECO:0007669"/>
    <property type="project" value="UniProtKB-KW"/>
</dbReference>
<dbReference type="InterPro" id="IPR003439">
    <property type="entry name" value="ABC_transporter-like_ATP-bd"/>
</dbReference>
<keyword evidence="3 5" id="KW-0067">ATP-binding</keyword>
<dbReference type="KEGG" id="mcub:MCBB_2257"/>
<dbReference type="PATRIC" id="fig|129848.4.peg.2307"/>
<dbReference type="InterPro" id="IPR015854">
    <property type="entry name" value="ABC_transpr_LolD-like"/>
</dbReference>